<name>A0ABT0FSI3_9ACTN</name>
<evidence type="ECO:0000256" key="1">
    <source>
        <dbReference type="SAM" id="SignalP"/>
    </source>
</evidence>
<protein>
    <recommendedName>
        <fullName evidence="4">Secreted protein</fullName>
    </recommendedName>
</protein>
<proteinExistence type="predicted"/>
<keyword evidence="1" id="KW-0732">Signal</keyword>
<feature type="chain" id="PRO_5045445747" description="Secreted protein" evidence="1">
    <location>
        <begin position="28"/>
        <end position="179"/>
    </location>
</feature>
<evidence type="ECO:0000313" key="2">
    <source>
        <dbReference type="EMBL" id="MCK2215234.1"/>
    </source>
</evidence>
<organism evidence="2 3">
    <name type="scientific">Actinomadura luzonensis</name>
    <dbReference type="NCBI Taxonomy" id="2805427"/>
    <lineage>
        <taxon>Bacteria</taxon>
        <taxon>Bacillati</taxon>
        <taxon>Actinomycetota</taxon>
        <taxon>Actinomycetes</taxon>
        <taxon>Streptosporangiales</taxon>
        <taxon>Thermomonosporaceae</taxon>
        <taxon>Actinomadura</taxon>
    </lineage>
</organism>
<sequence>MIATRVALGVAVAAAALLAAPGGPAVAAVAAEPAPSREPVTPPDGTDVVITEEVHAAGLINYSCGPNYNPYDYYPAKADRTRLEYAAGTSRGGAGLYSGTWDSSIWWAWGSGLRAGDKVSLDWSDTGGASYHACHKTIASGASSGTTGGVNEVDGRYFRACVKGGSSWRCTRWWHVQGS</sequence>
<feature type="signal peptide" evidence="1">
    <location>
        <begin position="1"/>
        <end position="27"/>
    </location>
</feature>
<evidence type="ECO:0000313" key="3">
    <source>
        <dbReference type="Proteomes" id="UP001317259"/>
    </source>
</evidence>
<keyword evidence="3" id="KW-1185">Reference proteome</keyword>
<dbReference type="Proteomes" id="UP001317259">
    <property type="component" value="Unassembled WGS sequence"/>
</dbReference>
<gene>
    <name evidence="2" type="ORF">MF672_015770</name>
</gene>
<dbReference type="RefSeq" id="WP_242378759.1">
    <property type="nucleotide sequence ID" value="NZ_JAKRKC020000001.1"/>
</dbReference>
<evidence type="ECO:0008006" key="4">
    <source>
        <dbReference type="Google" id="ProtNLM"/>
    </source>
</evidence>
<reference evidence="2 3" key="1">
    <citation type="submission" date="2022-04" db="EMBL/GenBank/DDBJ databases">
        <title>Genome draft of Actinomadura sp. ATCC 31491.</title>
        <authorList>
            <person name="Shi X."/>
            <person name="Du Y."/>
        </authorList>
    </citation>
    <scope>NUCLEOTIDE SEQUENCE [LARGE SCALE GENOMIC DNA]</scope>
    <source>
        <strain evidence="2 3">ATCC 31491</strain>
    </source>
</reference>
<accession>A0ABT0FSI3</accession>
<comment type="caution">
    <text evidence="2">The sequence shown here is derived from an EMBL/GenBank/DDBJ whole genome shotgun (WGS) entry which is preliminary data.</text>
</comment>
<dbReference type="EMBL" id="JAKRKC020000001">
    <property type="protein sequence ID" value="MCK2215234.1"/>
    <property type="molecule type" value="Genomic_DNA"/>
</dbReference>